<dbReference type="EMBL" id="CP035704">
    <property type="protein sequence ID" value="QBB71696.1"/>
    <property type="molecule type" value="Genomic_DNA"/>
</dbReference>
<dbReference type="GO" id="GO:0000155">
    <property type="term" value="F:phosphorelay sensor kinase activity"/>
    <property type="evidence" value="ECO:0007669"/>
    <property type="project" value="InterPro"/>
</dbReference>
<keyword evidence="6" id="KW-1185">Reference proteome</keyword>
<accession>A0A411HMJ7</accession>
<dbReference type="KEGG" id="xbc:ELE36_15765"/>
<dbReference type="InterPro" id="IPR003661">
    <property type="entry name" value="HisK_dim/P_dom"/>
</dbReference>
<evidence type="ECO:0000256" key="2">
    <source>
        <dbReference type="ARBA" id="ARBA00012438"/>
    </source>
</evidence>
<dbReference type="Gene3D" id="1.10.287.130">
    <property type="match status" value="1"/>
</dbReference>
<dbReference type="Pfam" id="PF00512">
    <property type="entry name" value="HisKA"/>
    <property type="match status" value="1"/>
</dbReference>
<evidence type="ECO:0000256" key="3">
    <source>
        <dbReference type="SAM" id="MobiDB-lite"/>
    </source>
</evidence>
<reference evidence="5 6" key="1">
    <citation type="submission" date="2019-01" db="EMBL/GenBank/DDBJ databases">
        <title>Pseudolysobacter antarctica gen. nov., sp. nov., isolated from Fildes Peninsula, Antarctica.</title>
        <authorList>
            <person name="Wei Z."/>
            <person name="Peng F."/>
        </authorList>
    </citation>
    <scope>NUCLEOTIDE SEQUENCE [LARGE SCALE GENOMIC DNA]</scope>
    <source>
        <strain evidence="5 6">AQ6-296</strain>
    </source>
</reference>
<evidence type="ECO:0000256" key="1">
    <source>
        <dbReference type="ARBA" id="ARBA00000085"/>
    </source>
</evidence>
<evidence type="ECO:0000313" key="5">
    <source>
        <dbReference type="EMBL" id="QBB71696.1"/>
    </source>
</evidence>
<dbReference type="SUPFAM" id="SSF47384">
    <property type="entry name" value="Homodimeric domain of signal transducing histidine kinase"/>
    <property type="match status" value="1"/>
</dbReference>
<dbReference type="InterPro" id="IPR036097">
    <property type="entry name" value="HisK_dim/P_sf"/>
</dbReference>
<sequence>MATMYNNGLQRCRPFLFLALVRLAAVERERGFARAVAHELRTPLAVMRTVTEHSLSHSESDSARKSLTALLTTVEGMTRSVDGLLSLVRYEAGLGQIEEEPVELGGLITIQFGLLQQRFIHQHRQHRNCRQQCRQPGIPQRRAQSDRTGSATFRRTLLAQERRKRNNPARRLGPRTNPRTRRRPRRGA</sequence>
<dbReference type="OrthoDB" id="9809766at2"/>
<name>A0A411HMJ7_9GAMM</name>
<comment type="catalytic activity">
    <reaction evidence="1">
        <text>ATP + protein L-histidine = ADP + protein N-phospho-L-histidine.</text>
        <dbReference type="EC" id="2.7.13.3"/>
    </reaction>
</comment>
<evidence type="ECO:0000259" key="4">
    <source>
        <dbReference type="SMART" id="SM00388"/>
    </source>
</evidence>
<dbReference type="Proteomes" id="UP000291562">
    <property type="component" value="Chromosome"/>
</dbReference>
<dbReference type="AlphaFoldDB" id="A0A411HMJ7"/>
<feature type="domain" description="Signal transduction histidine kinase dimerisation/phosphoacceptor" evidence="4">
    <location>
        <begin position="28"/>
        <end position="93"/>
    </location>
</feature>
<gene>
    <name evidence="5" type="ORF">ELE36_15765</name>
</gene>
<organism evidence="5 6">
    <name type="scientific">Pseudolysobacter antarcticus</name>
    <dbReference type="NCBI Taxonomy" id="2511995"/>
    <lineage>
        <taxon>Bacteria</taxon>
        <taxon>Pseudomonadati</taxon>
        <taxon>Pseudomonadota</taxon>
        <taxon>Gammaproteobacteria</taxon>
        <taxon>Lysobacterales</taxon>
        <taxon>Rhodanobacteraceae</taxon>
        <taxon>Pseudolysobacter</taxon>
    </lineage>
</organism>
<feature type="region of interest" description="Disordered" evidence="3">
    <location>
        <begin position="130"/>
        <end position="188"/>
    </location>
</feature>
<dbReference type="CDD" id="cd00082">
    <property type="entry name" value="HisKA"/>
    <property type="match status" value="1"/>
</dbReference>
<protein>
    <recommendedName>
        <fullName evidence="2">histidine kinase</fullName>
        <ecNumber evidence="2">2.7.13.3</ecNumber>
    </recommendedName>
</protein>
<dbReference type="EC" id="2.7.13.3" evidence="2"/>
<feature type="compositionally biased region" description="Basic residues" evidence="3">
    <location>
        <begin position="178"/>
        <end position="188"/>
    </location>
</feature>
<proteinExistence type="predicted"/>
<evidence type="ECO:0000313" key="6">
    <source>
        <dbReference type="Proteomes" id="UP000291562"/>
    </source>
</evidence>
<dbReference type="SMART" id="SM00388">
    <property type="entry name" value="HisKA"/>
    <property type="match status" value="1"/>
</dbReference>